<evidence type="ECO:0000313" key="3">
    <source>
        <dbReference type="Proteomes" id="UP000625283"/>
    </source>
</evidence>
<reference evidence="2 3" key="1">
    <citation type="submission" date="2021-01" db="EMBL/GenBank/DDBJ databases">
        <title>C459-1 draft genome sequence.</title>
        <authorList>
            <person name="Zhang X.-F."/>
        </authorList>
    </citation>
    <scope>NUCLEOTIDE SEQUENCE [LARGE SCALE GENOMIC DNA]</scope>
    <source>
        <strain evidence="3">C459-1</strain>
    </source>
</reference>
<dbReference type="Proteomes" id="UP000625283">
    <property type="component" value="Unassembled WGS sequence"/>
</dbReference>
<dbReference type="Gene3D" id="2.60.40.10">
    <property type="entry name" value="Immunoglobulins"/>
    <property type="match status" value="1"/>
</dbReference>
<accession>A0ABS1R6M6</accession>
<sequence>MRRDKVITNYAKIKESELAILAGKVAAQMEGNANFSNDLKPTAAELLAAAEDYRIKHEVAINGGSKHEKQLKKESKTKLLDMLSDMAHAINIEAKGNAVALSSTGLILQKQHVPVSLPGTTLRVVLRDGPVSGMMRTDFDKIPETYEYEIQIGTMDTVRQEIDWGKTLITTTSSQNYMDNLTPGTLYYVRVRGKNRLGYGNWSDAVSLIAR</sequence>
<comment type="caution">
    <text evidence="2">The sequence shown here is derived from an EMBL/GenBank/DDBJ whole genome shotgun (WGS) entry which is preliminary data.</text>
</comment>
<proteinExistence type="predicted"/>
<dbReference type="InterPro" id="IPR003961">
    <property type="entry name" value="FN3_dom"/>
</dbReference>
<organism evidence="2 3">
    <name type="scientific">Sphingobacterium faecale</name>
    <dbReference type="NCBI Taxonomy" id="2803775"/>
    <lineage>
        <taxon>Bacteria</taxon>
        <taxon>Pseudomonadati</taxon>
        <taxon>Bacteroidota</taxon>
        <taxon>Sphingobacteriia</taxon>
        <taxon>Sphingobacteriales</taxon>
        <taxon>Sphingobacteriaceae</taxon>
        <taxon>Sphingobacterium</taxon>
    </lineage>
</organism>
<evidence type="ECO:0000259" key="1">
    <source>
        <dbReference type="Pfam" id="PF00041"/>
    </source>
</evidence>
<evidence type="ECO:0000313" key="2">
    <source>
        <dbReference type="EMBL" id="MBL1410357.1"/>
    </source>
</evidence>
<protein>
    <submittedName>
        <fullName evidence="2">Fibronectin type III domain-containing protein</fullName>
    </submittedName>
</protein>
<feature type="domain" description="Fibronectin type-III" evidence="1">
    <location>
        <begin position="147"/>
        <end position="207"/>
    </location>
</feature>
<dbReference type="Pfam" id="PF00041">
    <property type="entry name" value="fn3"/>
    <property type="match status" value="1"/>
</dbReference>
<dbReference type="InterPro" id="IPR036116">
    <property type="entry name" value="FN3_sf"/>
</dbReference>
<dbReference type="InterPro" id="IPR013783">
    <property type="entry name" value="Ig-like_fold"/>
</dbReference>
<dbReference type="EMBL" id="JAERTY010000009">
    <property type="protein sequence ID" value="MBL1410357.1"/>
    <property type="molecule type" value="Genomic_DNA"/>
</dbReference>
<keyword evidence="3" id="KW-1185">Reference proteome</keyword>
<name>A0ABS1R6M6_9SPHI</name>
<dbReference type="RefSeq" id="WP_202104054.1">
    <property type="nucleotide sequence ID" value="NZ_JAERTY010000009.1"/>
</dbReference>
<dbReference type="SUPFAM" id="SSF49265">
    <property type="entry name" value="Fibronectin type III"/>
    <property type="match status" value="1"/>
</dbReference>
<dbReference type="CDD" id="cd00063">
    <property type="entry name" value="FN3"/>
    <property type="match status" value="1"/>
</dbReference>
<gene>
    <name evidence="2" type="ORF">JKG61_16495</name>
</gene>